<name>A0A1B0BSE0_9MUSC</name>
<dbReference type="EMBL" id="JXJN01019689">
    <property type="status" value="NOT_ANNOTATED_CDS"/>
    <property type="molecule type" value="Genomic_DNA"/>
</dbReference>
<feature type="region of interest" description="Disordered" evidence="1">
    <location>
        <begin position="301"/>
        <end position="338"/>
    </location>
</feature>
<feature type="compositionally biased region" description="Basic residues" evidence="1">
    <location>
        <begin position="328"/>
        <end position="338"/>
    </location>
</feature>
<evidence type="ECO:0000313" key="2">
    <source>
        <dbReference type="EnsemblMetazoa" id="GPPI039145-PA"/>
    </source>
</evidence>
<accession>A0A1B0BSE0</accession>
<evidence type="ECO:0000313" key="3">
    <source>
        <dbReference type="Proteomes" id="UP000092460"/>
    </source>
</evidence>
<sequence length="562" mass="64333">MIAYNNIENYLVKVAYGAQEVKLVLRKPETNINICHSLFTGFSNQQNTFREIHHVEKQNNWKYCIQRAIPRIRPNQYFSHPCFFEKDSLIKCKDLVKQRERKAKYFLGHLSARILSENIWHLQKFDDEAIEDIRRNFDKLIIDEKAAAPPKRHSGRMPRQKCGGFNIDSKDTVQSVNRNTGSTDIVVVANSNQRSCGQRAFIDDKIKLEDDEKLPETNGQAIAQPVKDICEVLKLLKIQEKTATIPLEHPRLTPPHIHHVLSQRNDGLLASRKKRTLGMVEEPEQLNGMEASIYNVNKAFRKRSPSPSPTPDVKACDSKYKTQGAKTPIKKKSARSKKKVEAKMCETNNKTSNSLNICLKRQPIQGKKKCTLRKLISQTVKSKLTQIAKRKKGKEFNIDSGKSGNAEFDSAPKEDSLTKEKKKKDRVLRKMALREMRVILHESKKTEGNCAKCKSTRKRVSKKIGKIASSLSTKAAVCNEKEQKRLNKRARRKQVATATLNVGLFHLLENNSKNILCESVAMFEYKFGASYSYLPPTLRVYFPHNPEKCLRILLFMCIILQS</sequence>
<dbReference type="EnsemblMetazoa" id="GPPI039145-RA">
    <property type="protein sequence ID" value="GPPI039145-PA"/>
    <property type="gene ID" value="GPPI039145"/>
</dbReference>
<evidence type="ECO:0000256" key="1">
    <source>
        <dbReference type="SAM" id="MobiDB-lite"/>
    </source>
</evidence>
<reference evidence="2" key="2">
    <citation type="submission" date="2020-05" db="UniProtKB">
        <authorList>
            <consortium name="EnsemblMetazoa"/>
        </authorList>
    </citation>
    <scope>IDENTIFICATION</scope>
    <source>
        <strain evidence="2">IAEA</strain>
    </source>
</reference>
<dbReference type="STRING" id="67801.A0A1B0BSE0"/>
<dbReference type="Proteomes" id="UP000092460">
    <property type="component" value="Unassembled WGS sequence"/>
</dbReference>
<keyword evidence="3" id="KW-1185">Reference proteome</keyword>
<organism evidence="2 3">
    <name type="scientific">Glossina palpalis gambiensis</name>
    <dbReference type="NCBI Taxonomy" id="67801"/>
    <lineage>
        <taxon>Eukaryota</taxon>
        <taxon>Metazoa</taxon>
        <taxon>Ecdysozoa</taxon>
        <taxon>Arthropoda</taxon>
        <taxon>Hexapoda</taxon>
        <taxon>Insecta</taxon>
        <taxon>Pterygota</taxon>
        <taxon>Neoptera</taxon>
        <taxon>Endopterygota</taxon>
        <taxon>Diptera</taxon>
        <taxon>Brachycera</taxon>
        <taxon>Muscomorpha</taxon>
        <taxon>Hippoboscoidea</taxon>
        <taxon>Glossinidae</taxon>
        <taxon>Glossina</taxon>
    </lineage>
</organism>
<dbReference type="VEuPathDB" id="VectorBase:GPPI039145"/>
<reference evidence="3" key="1">
    <citation type="submission" date="2015-01" db="EMBL/GenBank/DDBJ databases">
        <authorList>
            <person name="Aksoy S."/>
            <person name="Warren W."/>
            <person name="Wilson R.K."/>
        </authorList>
    </citation>
    <scope>NUCLEOTIDE SEQUENCE [LARGE SCALE GENOMIC DNA]</scope>
    <source>
        <strain evidence="3">IAEA</strain>
    </source>
</reference>
<feature type="region of interest" description="Disordered" evidence="1">
    <location>
        <begin position="390"/>
        <end position="426"/>
    </location>
</feature>
<proteinExistence type="predicted"/>
<dbReference type="AlphaFoldDB" id="A0A1B0BSE0"/>
<feature type="compositionally biased region" description="Basic and acidic residues" evidence="1">
    <location>
        <begin position="410"/>
        <end position="419"/>
    </location>
</feature>
<protein>
    <submittedName>
        <fullName evidence="2">Uncharacterized protein</fullName>
    </submittedName>
</protein>